<keyword evidence="2" id="KW-1185">Reference proteome</keyword>
<proteinExistence type="predicted"/>
<dbReference type="SUPFAM" id="SSF52540">
    <property type="entry name" value="P-loop containing nucleoside triphosphate hydrolases"/>
    <property type="match status" value="1"/>
</dbReference>
<gene>
    <name evidence="1" type="ORF">ACFODK_07210</name>
</gene>
<dbReference type="InterPro" id="IPR027417">
    <property type="entry name" value="P-loop_NTPase"/>
</dbReference>
<organism evidence="1 2">
    <name type="scientific">Alteraurantiacibacter lauratis</name>
    <dbReference type="NCBI Taxonomy" id="2054627"/>
    <lineage>
        <taxon>Bacteria</taxon>
        <taxon>Pseudomonadati</taxon>
        <taxon>Pseudomonadota</taxon>
        <taxon>Alphaproteobacteria</taxon>
        <taxon>Sphingomonadales</taxon>
        <taxon>Erythrobacteraceae</taxon>
        <taxon>Alteraurantiacibacter</taxon>
    </lineage>
</organism>
<reference evidence="2" key="1">
    <citation type="journal article" date="2019" name="Int. J. Syst. Evol. Microbiol.">
        <title>The Global Catalogue of Microorganisms (GCM) 10K type strain sequencing project: providing services to taxonomists for standard genome sequencing and annotation.</title>
        <authorList>
            <consortium name="The Broad Institute Genomics Platform"/>
            <consortium name="The Broad Institute Genome Sequencing Center for Infectious Disease"/>
            <person name="Wu L."/>
            <person name="Ma J."/>
        </authorList>
    </citation>
    <scope>NUCLEOTIDE SEQUENCE [LARGE SCALE GENOMIC DNA]</scope>
    <source>
        <strain evidence="2">KCTC 52606</strain>
    </source>
</reference>
<evidence type="ECO:0000313" key="1">
    <source>
        <dbReference type="EMBL" id="MFC3100670.1"/>
    </source>
</evidence>
<dbReference type="EMBL" id="JBHRSU010000024">
    <property type="protein sequence ID" value="MFC3100670.1"/>
    <property type="molecule type" value="Genomic_DNA"/>
</dbReference>
<protein>
    <submittedName>
        <fullName evidence="1">AAA family ATPase</fullName>
    </submittedName>
</protein>
<dbReference type="Proteomes" id="UP001595378">
    <property type="component" value="Unassembled WGS sequence"/>
</dbReference>
<dbReference type="Pfam" id="PF13481">
    <property type="entry name" value="AAA_25"/>
    <property type="match status" value="1"/>
</dbReference>
<accession>A0ABV7EDA2</accession>
<sequence length="727" mass="79308">MQSLATQAAAFAARFGLPNIMSFDGGRCLHPALPTTEAATAFLTANAERDPPLDVYFCPADLRDGFVGKPTKGDCLGATWAWVDLDPPKGMLDPQALAAWQEATLAEVDATDLPAAQLVISSGRGLWLFWRLPRRLPADEVEAINYALASRFGGGDACHNIDRVARLPFTVNSKTDQLATILRDEVGCTQVEALPRLAPPDAASEAVELGDLGTPSPLADEDAFRAAFEALPCDQAKRLDLLLSALNPAAANDFRDKPLNVRDRSAVMYSWAIKATMAGMEPSVIRDCLLSPAVPAISAHLLDPKKYRPAARVRAATRQVARAHAWALANGWQPPGAVEAQEQAEVQATGLISLAPVPTDLPARPWLVENLLMDGQVTMVSGRGGDGKSLLALQLAVMVAARVEFGWWHPRERRNVLVLNAEDNIDEQRRRLLGACDVMGVDPRLLEGRLFTMDRETLVLVHRDPADGAVKTSKLYDRLAELIEQHSIGLVVIDPLVEAHINLDENSNADMKELVLMLRRLARQRAIPLLIVHHSRKGATSGDQDGARGGSALVNACRVVVTVERMSADEHGGIRPPEPKERYIRVTGAKANYAGRIGDRRLELVPVELPNGDETPGFRRVVFGEVGEGFDVRTWEHREELLRLVRDGRGDGKLWSSKPTGPRAARLDAEISQRFCLDAKQAKDVLARFRDAGLIALGEQKGDDRKMSEVWVLPGTELPEGTAEIPF</sequence>
<dbReference type="Gene3D" id="3.40.50.300">
    <property type="entry name" value="P-loop containing nucleotide triphosphate hydrolases"/>
    <property type="match status" value="1"/>
</dbReference>
<evidence type="ECO:0000313" key="2">
    <source>
        <dbReference type="Proteomes" id="UP001595378"/>
    </source>
</evidence>
<dbReference type="RefSeq" id="WP_336920576.1">
    <property type="nucleotide sequence ID" value="NZ_JBANRN010000020.1"/>
</dbReference>
<comment type="caution">
    <text evidence="1">The sequence shown here is derived from an EMBL/GenBank/DDBJ whole genome shotgun (WGS) entry which is preliminary data.</text>
</comment>
<name>A0ABV7EDA2_9SPHN</name>